<feature type="compositionally biased region" description="Basic and acidic residues" evidence="2">
    <location>
        <begin position="90"/>
        <end position="101"/>
    </location>
</feature>
<gene>
    <name evidence="3" type="ORF">NAV_LOCUS1775</name>
</gene>
<sequence>MAESGRNKMEEAPSAEIKFDENTLEELLRENGLLPAAENVPIAGGQQVIGEEDRIHIIDVPLAEQALKALRIFTLPEPEELAEKGLASNDRQDRTPKEQEKPPASPVRSPIILRIKRNIFGVQEASICEQPVRKEAKREVDDATAARPDDMPSTSSECTSSIQQGDEATDEEKAFIDEILPLCGSFEPVDYTDPAWYYKLKKTIFLRAHELAEKNQNARSRGDELRKRNEELRSLHGSIILQDVTSEPQYSFDQIITDPNTDDLGPQFQVFPGASLEELNAQFPIFPDPSIEDLNAEFQLLSDPIAEHLNSEHQGLPHGSDKNLDPQQPKWF</sequence>
<proteinExistence type="predicted"/>
<organism evidence="3 4">
    <name type="scientific">Acanthocheilonema viteae</name>
    <name type="common">Filarial nematode worm</name>
    <name type="synonym">Dipetalonema viteae</name>
    <dbReference type="NCBI Taxonomy" id="6277"/>
    <lineage>
        <taxon>Eukaryota</taxon>
        <taxon>Metazoa</taxon>
        <taxon>Ecdysozoa</taxon>
        <taxon>Nematoda</taxon>
        <taxon>Chromadorea</taxon>
        <taxon>Rhabditida</taxon>
        <taxon>Spirurina</taxon>
        <taxon>Spiruromorpha</taxon>
        <taxon>Filarioidea</taxon>
        <taxon>Onchocercidae</taxon>
        <taxon>Acanthocheilonema</taxon>
    </lineage>
</organism>
<evidence type="ECO:0000256" key="2">
    <source>
        <dbReference type="SAM" id="MobiDB-lite"/>
    </source>
</evidence>
<feature type="region of interest" description="Disordered" evidence="2">
    <location>
        <begin position="309"/>
        <end position="332"/>
    </location>
</feature>
<keyword evidence="1" id="KW-0175">Coiled coil</keyword>
<feature type="coiled-coil region" evidence="1">
    <location>
        <begin position="208"/>
        <end position="235"/>
    </location>
</feature>
<keyword evidence="4" id="KW-1185">Reference proteome</keyword>
<name>A0A498SAM1_ACAVI</name>
<feature type="compositionally biased region" description="Basic and acidic residues" evidence="2">
    <location>
        <begin position="132"/>
        <end position="141"/>
    </location>
</feature>
<evidence type="ECO:0000313" key="3">
    <source>
        <dbReference type="EMBL" id="VBB26945.1"/>
    </source>
</evidence>
<dbReference type="AlphaFoldDB" id="A0A498SAM1"/>
<feature type="region of interest" description="Disordered" evidence="2">
    <location>
        <begin position="132"/>
        <end position="169"/>
    </location>
</feature>
<feature type="compositionally biased region" description="Polar residues" evidence="2">
    <location>
        <begin position="152"/>
        <end position="166"/>
    </location>
</feature>
<accession>A0A498SAM1</accession>
<protein>
    <submittedName>
        <fullName evidence="3">Uncharacterized protein</fullName>
    </submittedName>
</protein>
<feature type="region of interest" description="Disordered" evidence="2">
    <location>
        <begin position="81"/>
        <end position="108"/>
    </location>
</feature>
<dbReference type="Proteomes" id="UP000276991">
    <property type="component" value="Unassembled WGS sequence"/>
</dbReference>
<dbReference type="OrthoDB" id="5865201at2759"/>
<reference evidence="3 4" key="1">
    <citation type="submission" date="2018-08" db="EMBL/GenBank/DDBJ databases">
        <authorList>
            <person name="Laetsch R D."/>
            <person name="Stevens L."/>
            <person name="Kumar S."/>
            <person name="Blaxter L. M."/>
        </authorList>
    </citation>
    <scope>NUCLEOTIDE SEQUENCE [LARGE SCALE GENOMIC DNA]</scope>
</reference>
<dbReference type="EMBL" id="UPTC01000161">
    <property type="protein sequence ID" value="VBB26945.1"/>
    <property type="molecule type" value="Genomic_DNA"/>
</dbReference>
<evidence type="ECO:0000256" key="1">
    <source>
        <dbReference type="SAM" id="Coils"/>
    </source>
</evidence>
<evidence type="ECO:0000313" key="4">
    <source>
        <dbReference type="Proteomes" id="UP000276991"/>
    </source>
</evidence>